<feature type="region of interest" description="Disordered" evidence="1">
    <location>
        <begin position="93"/>
        <end position="116"/>
    </location>
</feature>
<dbReference type="Proteomes" id="UP000298030">
    <property type="component" value="Unassembled WGS sequence"/>
</dbReference>
<proteinExistence type="predicted"/>
<protein>
    <submittedName>
        <fullName evidence="2">Uncharacterized protein</fullName>
    </submittedName>
</protein>
<evidence type="ECO:0000313" key="2">
    <source>
        <dbReference type="EMBL" id="TEB30972.1"/>
    </source>
</evidence>
<reference evidence="2 3" key="1">
    <citation type="journal article" date="2019" name="Nat. Ecol. Evol.">
        <title>Megaphylogeny resolves global patterns of mushroom evolution.</title>
        <authorList>
            <person name="Varga T."/>
            <person name="Krizsan K."/>
            <person name="Foldi C."/>
            <person name="Dima B."/>
            <person name="Sanchez-Garcia M."/>
            <person name="Sanchez-Ramirez S."/>
            <person name="Szollosi G.J."/>
            <person name="Szarkandi J.G."/>
            <person name="Papp V."/>
            <person name="Albert L."/>
            <person name="Andreopoulos W."/>
            <person name="Angelini C."/>
            <person name="Antonin V."/>
            <person name="Barry K.W."/>
            <person name="Bougher N.L."/>
            <person name="Buchanan P."/>
            <person name="Buyck B."/>
            <person name="Bense V."/>
            <person name="Catcheside P."/>
            <person name="Chovatia M."/>
            <person name="Cooper J."/>
            <person name="Damon W."/>
            <person name="Desjardin D."/>
            <person name="Finy P."/>
            <person name="Geml J."/>
            <person name="Haridas S."/>
            <person name="Hughes K."/>
            <person name="Justo A."/>
            <person name="Karasinski D."/>
            <person name="Kautmanova I."/>
            <person name="Kiss B."/>
            <person name="Kocsube S."/>
            <person name="Kotiranta H."/>
            <person name="LaButti K.M."/>
            <person name="Lechner B.E."/>
            <person name="Liimatainen K."/>
            <person name="Lipzen A."/>
            <person name="Lukacs Z."/>
            <person name="Mihaltcheva S."/>
            <person name="Morgado L.N."/>
            <person name="Niskanen T."/>
            <person name="Noordeloos M.E."/>
            <person name="Ohm R.A."/>
            <person name="Ortiz-Santana B."/>
            <person name="Ovrebo C."/>
            <person name="Racz N."/>
            <person name="Riley R."/>
            <person name="Savchenko A."/>
            <person name="Shiryaev A."/>
            <person name="Soop K."/>
            <person name="Spirin V."/>
            <person name="Szebenyi C."/>
            <person name="Tomsovsky M."/>
            <person name="Tulloss R.E."/>
            <person name="Uehling J."/>
            <person name="Grigoriev I.V."/>
            <person name="Vagvolgyi C."/>
            <person name="Papp T."/>
            <person name="Martin F.M."/>
            <person name="Miettinen O."/>
            <person name="Hibbett D.S."/>
            <person name="Nagy L.G."/>
        </authorList>
    </citation>
    <scope>NUCLEOTIDE SEQUENCE [LARGE SCALE GENOMIC DNA]</scope>
    <source>
        <strain evidence="2 3">FP101781</strain>
    </source>
</reference>
<dbReference type="EMBL" id="QPFP01000020">
    <property type="protein sequence ID" value="TEB30972.1"/>
    <property type="molecule type" value="Genomic_DNA"/>
</dbReference>
<gene>
    <name evidence="2" type="ORF">FA13DRAFT_473314</name>
</gene>
<dbReference type="AlphaFoldDB" id="A0A4Y7TBL9"/>
<keyword evidence="3" id="KW-1185">Reference proteome</keyword>
<comment type="caution">
    <text evidence="2">The sequence shown here is derived from an EMBL/GenBank/DDBJ whole genome shotgun (WGS) entry which is preliminary data.</text>
</comment>
<evidence type="ECO:0000313" key="3">
    <source>
        <dbReference type="Proteomes" id="UP000298030"/>
    </source>
</evidence>
<name>A0A4Y7TBL9_COPMI</name>
<accession>A0A4Y7TBL9</accession>
<sequence length="162" mass="18305">MKGEDEADLDLWRSYRPSLKHLHTPVTFLQRPRPQIAAQLQRDRLPSVKNRLQVSRKCQPSTISSSLHHTRISSPASFFPILRLPILSQSLPPRPTYRPCSSQRRSTLPAPQPEPTVSSFASITFLDTPPTLASLQPLSHPATPTLTCALCTPHPRRQEWTF</sequence>
<organism evidence="2 3">
    <name type="scientific">Coprinellus micaceus</name>
    <name type="common">Glistening ink-cap mushroom</name>
    <name type="synonym">Coprinus micaceus</name>
    <dbReference type="NCBI Taxonomy" id="71717"/>
    <lineage>
        <taxon>Eukaryota</taxon>
        <taxon>Fungi</taxon>
        <taxon>Dikarya</taxon>
        <taxon>Basidiomycota</taxon>
        <taxon>Agaricomycotina</taxon>
        <taxon>Agaricomycetes</taxon>
        <taxon>Agaricomycetidae</taxon>
        <taxon>Agaricales</taxon>
        <taxon>Agaricineae</taxon>
        <taxon>Psathyrellaceae</taxon>
        <taxon>Coprinellus</taxon>
    </lineage>
</organism>
<evidence type="ECO:0000256" key="1">
    <source>
        <dbReference type="SAM" id="MobiDB-lite"/>
    </source>
</evidence>